<evidence type="ECO:0000256" key="1">
    <source>
        <dbReference type="SAM" id="SignalP"/>
    </source>
</evidence>
<reference evidence="2 3" key="1">
    <citation type="submission" date="2018-07" db="EMBL/GenBank/DDBJ databases">
        <title>Genomic Encyclopedia of Type Strains, Phase IV (KMG-IV): sequencing the most valuable type-strain genomes for metagenomic binning, comparative biology and taxonomic classification.</title>
        <authorList>
            <person name="Goeker M."/>
        </authorList>
    </citation>
    <scope>NUCLEOTIDE SEQUENCE [LARGE SCALE GENOMIC DNA]</scope>
    <source>
        <strain evidence="2 3">DSM 4134</strain>
    </source>
</reference>
<dbReference type="AlphaFoldDB" id="A0A3D9LJI3"/>
<evidence type="ECO:0000313" key="2">
    <source>
        <dbReference type="EMBL" id="REE05816.1"/>
    </source>
</evidence>
<keyword evidence="1" id="KW-0732">Signal</keyword>
<dbReference type="PROSITE" id="PS51257">
    <property type="entry name" value="PROKAR_LIPOPROTEIN"/>
    <property type="match status" value="1"/>
</dbReference>
<accession>A0A3D9LJI3</accession>
<dbReference type="EMBL" id="QREG01000001">
    <property type="protein sequence ID" value="REE05816.1"/>
    <property type="molecule type" value="Genomic_DNA"/>
</dbReference>
<name>A0A3D9LJI3_MARFU</name>
<dbReference type="RefSeq" id="WP_115866315.1">
    <property type="nucleotide sequence ID" value="NZ_QREG01000001.1"/>
</dbReference>
<evidence type="ECO:0008006" key="4">
    <source>
        <dbReference type="Google" id="ProtNLM"/>
    </source>
</evidence>
<organism evidence="2 3">
    <name type="scientific">Marinoscillum furvescens DSM 4134</name>
    <dbReference type="NCBI Taxonomy" id="1122208"/>
    <lineage>
        <taxon>Bacteria</taxon>
        <taxon>Pseudomonadati</taxon>
        <taxon>Bacteroidota</taxon>
        <taxon>Cytophagia</taxon>
        <taxon>Cytophagales</taxon>
        <taxon>Reichenbachiellaceae</taxon>
        <taxon>Marinoscillum</taxon>
    </lineage>
</organism>
<evidence type="ECO:0000313" key="3">
    <source>
        <dbReference type="Proteomes" id="UP000256779"/>
    </source>
</evidence>
<sequence length="153" mass="17083">MTRSKLLILTLIALLISCNLKTNNQSTLQQFAPGTYHRVNENGEKSGTLLVYPVADSTFYIHLFVTRGAPSYNSGSLYREVNTSTDKAEIRFQDESSDCHLALKVQDKSITITTLKKDCGFGYGVRADGTFVQVSADIPEYFENMDGSKTYFE</sequence>
<proteinExistence type="predicted"/>
<protein>
    <recommendedName>
        <fullName evidence="4">Lipoprotein</fullName>
    </recommendedName>
</protein>
<dbReference type="OrthoDB" id="881221at2"/>
<feature type="chain" id="PRO_5017588119" description="Lipoprotein" evidence="1">
    <location>
        <begin position="23"/>
        <end position="153"/>
    </location>
</feature>
<gene>
    <name evidence="2" type="ORF">C7460_101335</name>
</gene>
<comment type="caution">
    <text evidence="2">The sequence shown here is derived from an EMBL/GenBank/DDBJ whole genome shotgun (WGS) entry which is preliminary data.</text>
</comment>
<dbReference type="Proteomes" id="UP000256779">
    <property type="component" value="Unassembled WGS sequence"/>
</dbReference>
<feature type="signal peptide" evidence="1">
    <location>
        <begin position="1"/>
        <end position="22"/>
    </location>
</feature>
<keyword evidence="3" id="KW-1185">Reference proteome</keyword>